<evidence type="ECO:0000313" key="1">
    <source>
        <dbReference type="EMBL" id="AEP09596.1"/>
    </source>
</evidence>
<protein>
    <submittedName>
        <fullName evidence="1">Uncharacterized protein</fullName>
    </submittedName>
</protein>
<dbReference type="HOGENOM" id="CLU_743564_0_0_5"/>
<dbReference type="EMBL" id="CP002382">
    <property type="protein sequence ID" value="AEP09596.1"/>
    <property type="molecule type" value="Genomic_DNA"/>
</dbReference>
<dbReference type="OrthoDB" id="9820210at2"/>
<reference evidence="1 2" key="1">
    <citation type="journal article" date="2011" name="BMC Genomics">
        <title>Genomic insights into an obligate epibiotic bacterial predator: Micavibrio aeruginosavorus ARL-13.</title>
        <authorList>
            <person name="Wang Z."/>
            <person name="Kadouri D."/>
            <person name="Wu M."/>
        </authorList>
    </citation>
    <scope>NUCLEOTIDE SEQUENCE [LARGE SCALE GENOMIC DNA]</scope>
    <source>
        <strain evidence="1 2">ARL-13</strain>
    </source>
</reference>
<organism evidence="1 2">
    <name type="scientific">Micavibrio aeruginosavorus (strain ARL-13)</name>
    <dbReference type="NCBI Taxonomy" id="856793"/>
    <lineage>
        <taxon>Bacteria</taxon>
        <taxon>Pseudomonadati</taxon>
        <taxon>Bdellovibrionota</taxon>
        <taxon>Bdellovibrionia</taxon>
        <taxon>Bdellovibrionales</taxon>
        <taxon>Pseudobdellovibrionaceae</taxon>
        <taxon>Micavibrio</taxon>
    </lineage>
</organism>
<evidence type="ECO:0000313" key="2">
    <source>
        <dbReference type="Proteomes" id="UP000009286"/>
    </source>
</evidence>
<dbReference type="STRING" id="856793.MICA_1274"/>
<name>G2KRN4_MICAA</name>
<sequence length="371" mass="40195">MATIKVKPSSNAPLFLGEEGMAGRYIDCSANPYDLRPAADLIIQAAGRRRAELPPGTPLVILMGENHTCSAHVELQHMVAAKLLEQGQRFCVGYELSSNTLTSAMTTNIPNLGPLDSDAILDLDTGGAASLLSYITGCATTDAAPVAQRNLMAFCYENKIPSIFNDAARDYERQGGLYIDMYNSINVAVAQLCHVTKKNDICIFGVGGIGIRNHVMARRGIDFAARQGVDIILQNTGLSHVLGRRYSNFDIHAPSLTETYMAAGAAVLPVFIAGVGYNDDVDSIPATRRHYLAQGIVIEGLAGDLFSEQVDECAEQSFITEKLHRQSGGLIRCFDAAKTMRKNIEVIQASYARILEQYYADCARHKASLTA</sequence>
<dbReference type="Proteomes" id="UP000009286">
    <property type="component" value="Chromosome"/>
</dbReference>
<keyword evidence="2" id="KW-1185">Reference proteome</keyword>
<accession>G2KRN4</accession>
<proteinExistence type="predicted"/>
<dbReference type="RefSeq" id="WP_014102819.1">
    <property type="nucleotide sequence ID" value="NC_016026.1"/>
</dbReference>
<gene>
    <name evidence="1" type="ordered locus">MICA_1274</name>
</gene>
<dbReference type="AlphaFoldDB" id="G2KRN4"/>
<dbReference type="KEGG" id="mai:MICA_1274"/>